<name>A0AAP0X7M0_LIQFO</name>
<comment type="subcellular location">
    <subcellularLocation>
        <location evidence="1 4 5">Nucleus</location>
    </subcellularLocation>
</comment>
<sequence>MVDGKGSFPFRKSGFMMSMSMERGINSSSYSTSSGGFSVSDKAAASAKESKNVVGLGLKLQSTESFPYNKMMMMVPDSHNHHHRPFSSPSSQSSAAAGGGGDGPTCNKAVSDIYDVAGSAGNGFGGAVVRTLQPFDISSATTPTALKSPGGMAAASMGFWPFTHAQWKELERQAMIYKYMMASVPVPPDLLLPITRNHCDPAASHSTLGRGSVFNLRFSNNTDPEPGRCRRTDGKKWRCSRDVAPDQKYCERHMHRGRPRSRKPVEVHAPDFNNTNKKKTTTRLHNVLPVTPTVSSPMVDGNASSTHYLGSSTAQPYQMTPAFPDKFDNKACPFESVATVSSYKEPRGLEWMMKRETVPMATSDQEWNHLMQTKIGLTPAESTFCNTYASVFPQHCKEEPLNLNSYTEDCALFFNPDMVSLEKPHTETPRDFIDAWSNAVTEDNNVHTGDKNSVSSDGKLSLSSLALSMASHNSINEEVGQIQMGLGVINSDHNHGGGDNKPQFSSWLTQSSWVAPTPGGPLAEVLRPSTIAAAAAATATGSASNPASPIAGNGDSVSPQATTVSSPSGVLQKALVSMSDSSGNSSPTLVASSVKPEIGFQWLNQSKS</sequence>
<feature type="domain" description="WRC" evidence="8">
    <location>
        <begin position="223"/>
        <end position="267"/>
    </location>
</feature>
<dbReference type="GO" id="GO:0005634">
    <property type="term" value="C:nucleus"/>
    <property type="evidence" value="ECO:0007669"/>
    <property type="project" value="UniProtKB-SubCell"/>
</dbReference>
<dbReference type="GO" id="GO:0006351">
    <property type="term" value="P:DNA-templated transcription"/>
    <property type="evidence" value="ECO:0007669"/>
    <property type="project" value="UniProtKB-UniRule"/>
</dbReference>
<evidence type="ECO:0000256" key="1">
    <source>
        <dbReference type="ARBA" id="ARBA00004123"/>
    </source>
</evidence>
<evidence type="ECO:0000313" key="9">
    <source>
        <dbReference type="EMBL" id="KAK9292702.1"/>
    </source>
</evidence>
<organism evidence="9 10">
    <name type="scientific">Liquidambar formosana</name>
    <name type="common">Formosan gum</name>
    <dbReference type="NCBI Taxonomy" id="63359"/>
    <lineage>
        <taxon>Eukaryota</taxon>
        <taxon>Viridiplantae</taxon>
        <taxon>Streptophyta</taxon>
        <taxon>Embryophyta</taxon>
        <taxon>Tracheophyta</taxon>
        <taxon>Spermatophyta</taxon>
        <taxon>Magnoliopsida</taxon>
        <taxon>eudicotyledons</taxon>
        <taxon>Gunneridae</taxon>
        <taxon>Pentapetalae</taxon>
        <taxon>Saxifragales</taxon>
        <taxon>Altingiaceae</taxon>
        <taxon>Liquidambar</taxon>
    </lineage>
</organism>
<reference evidence="9 10" key="1">
    <citation type="journal article" date="2024" name="Plant J.">
        <title>Genome sequences and population genomics reveal climatic adaptation and genomic divergence between two closely related sweetgum species.</title>
        <authorList>
            <person name="Xu W.Q."/>
            <person name="Ren C.Q."/>
            <person name="Zhang X.Y."/>
            <person name="Comes H.P."/>
            <person name="Liu X.H."/>
            <person name="Li Y.G."/>
            <person name="Kettle C.J."/>
            <person name="Jalonen R."/>
            <person name="Gaisberger H."/>
            <person name="Ma Y.Z."/>
            <person name="Qiu Y.X."/>
        </authorList>
    </citation>
    <scope>NUCLEOTIDE SEQUENCE [LARGE SCALE GENOMIC DNA]</scope>
    <source>
        <strain evidence="9">Hangzhou</strain>
    </source>
</reference>
<dbReference type="InterPro" id="IPR031137">
    <property type="entry name" value="GRF"/>
</dbReference>
<comment type="caution">
    <text evidence="9">The sequence shown here is derived from an EMBL/GenBank/DDBJ whole genome shotgun (WGS) entry which is preliminary data.</text>
</comment>
<keyword evidence="5" id="KW-0804">Transcription</keyword>
<comment type="similarity">
    <text evidence="2 5">Belongs to the GRF family.</text>
</comment>
<dbReference type="PROSITE" id="PS51666">
    <property type="entry name" value="QLQ"/>
    <property type="match status" value="1"/>
</dbReference>
<feature type="short sequence motif" description="Bipartite nuclear localization signal" evidence="4">
    <location>
        <begin position="256"/>
        <end position="263"/>
    </location>
</feature>
<proteinExistence type="inferred from homology"/>
<evidence type="ECO:0000256" key="2">
    <source>
        <dbReference type="ARBA" id="ARBA00008122"/>
    </source>
</evidence>
<evidence type="ECO:0000256" key="4">
    <source>
        <dbReference type="PROSITE-ProRule" id="PRU01002"/>
    </source>
</evidence>
<dbReference type="GO" id="GO:0006355">
    <property type="term" value="P:regulation of DNA-templated transcription"/>
    <property type="evidence" value="ECO:0007669"/>
    <property type="project" value="InterPro"/>
</dbReference>
<dbReference type="PANTHER" id="PTHR31602:SF101">
    <property type="entry name" value="GROWTH-REGULATING FACTOR 7"/>
    <property type="match status" value="1"/>
</dbReference>
<feature type="compositionally biased region" description="Polar residues" evidence="6">
    <location>
        <begin position="555"/>
        <end position="569"/>
    </location>
</feature>
<dbReference type="PANTHER" id="PTHR31602">
    <property type="entry name" value="GROWTH-REGULATING FACTOR 5"/>
    <property type="match status" value="1"/>
</dbReference>
<comment type="function">
    <text evidence="5">Transcription activator.</text>
</comment>
<keyword evidence="5" id="KW-0805">Transcription regulation</keyword>
<dbReference type="PROSITE" id="PS51667">
    <property type="entry name" value="WRC"/>
    <property type="match status" value="1"/>
</dbReference>
<dbReference type="EMBL" id="JBBPBK010000001">
    <property type="protein sequence ID" value="KAK9292702.1"/>
    <property type="molecule type" value="Genomic_DNA"/>
</dbReference>
<protein>
    <recommendedName>
        <fullName evidence="5">Growth-regulating factor</fullName>
    </recommendedName>
</protein>
<evidence type="ECO:0000256" key="3">
    <source>
        <dbReference type="ARBA" id="ARBA00023242"/>
    </source>
</evidence>
<feature type="domain" description="QLQ" evidence="7">
    <location>
        <begin position="161"/>
        <end position="196"/>
    </location>
</feature>
<evidence type="ECO:0000256" key="5">
    <source>
        <dbReference type="RuleBase" id="RU367127"/>
    </source>
</evidence>
<dbReference type="AlphaFoldDB" id="A0AAP0X7M0"/>
<dbReference type="GO" id="GO:0005524">
    <property type="term" value="F:ATP binding"/>
    <property type="evidence" value="ECO:0007669"/>
    <property type="project" value="UniProtKB-UniRule"/>
</dbReference>
<feature type="compositionally biased region" description="Low complexity" evidence="6">
    <location>
        <begin position="86"/>
        <end position="96"/>
    </location>
</feature>
<comment type="domain">
    <text evidence="5">The QLQ domain and WRC domain may be involved in protein-protein interaction and DNA-binding, respectively.</text>
</comment>
<gene>
    <name evidence="9" type="ORF">L1049_020681</name>
</gene>
<evidence type="ECO:0000256" key="6">
    <source>
        <dbReference type="SAM" id="MobiDB-lite"/>
    </source>
</evidence>
<accession>A0AAP0X7M0</accession>
<feature type="short sequence motif" description="Bipartite nuclear localization signal" evidence="4">
    <location>
        <begin position="228"/>
        <end position="238"/>
    </location>
</feature>
<dbReference type="Pfam" id="PF08879">
    <property type="entry name" value="WRC"/>
    <property type="match status" value="1"/>
</dbReference>
<feature type="region of interest" description="Disordered" evidence="6">
    <location>
        <begin position="77"/>
        <end position="103"/>
    </location>
</feature>
<keyword evidence="5" id="KW-0010">Activator</keyword>
<keyword evidence="10" id="KW-1185">Reference proteome</keyword>
<evidence type="ECO:0000259" key="7">
    <source>
        <dbReference type="PROSITE" id="PS51666"/>
    </source>
</evidence>
<dbReference type="Proteomes" id="UP001415857">
    <property type="component" value="Unassembled WGS sequence"/>
</dbReference>
<dbReference type="SMART" id="SM00951">
    <property type="entry name" value="QLQ"/>
    <property type="match status" value="1"/>
</dbReference>
<dbReference type="GO" id="GO:0099402">
    <property type="term" value="P:plant organ development"/>
    <property type="evidence" value="ECO:0007669"/>
    <property type="project" value="UniProtKB-ARBA"/>
</dbReference>
<feature type="region of interest" description="Disordered" evidence="6">
    <location>
        <begin position="541"/>
        <end position="570"/>
    </location>
</feature>
<keyword evidence="3 4" id="KW-0539">Nucleus</keyword>
<dbReference type="InterPro" id="IPR014978">
    <property type="entry name" value="Gln-Leu-Gln_QLQ"/>
</dbReference>
<evidence type="ECO:0000313" key="10">
    <source>
        <dbReference type="Proteomes" id="UP001415857"/>
    </source>
</evidence>
<feature type="region of interest" description="Disordered" evidence="6">
    <location>
        <begin position="254"/>
        <end position="277"/>
    </location>
</feature>
<evidence type="ECO:0000259" key="8">
    <source>
        <dbReference type="PROSITE" id="PS51667"/>
    </source>
</evidence>
<dbReference type="InterPro" id="IPR014977">
    <property type="entry name" value="WRC_dom"/>
</dbReference>
<dbReference type="Pfam" id="PF08880">
    <property type="entry name" value="QLQ"/>
    <property type="match status" value="1"/>
</dbReference>